<dbReference type="InterPro" id="IPR017884">
    <property type="entry name" value="SANT_dom"/>
</dbReference>
<feature type="region of interest" description="Disordered" evidence="6">
    <location>
        <begin position="112"/>
        <end position="199"/>
    </location>
</feature>
<comment type="subcellular location">
    <subcellularLocation>
        <location evidence="1">Nucleus</location>
    </subcellularLocation>
</comment>
<dbReference type="InterPro" id="IPR006447">
    <property type="entry name" value="Myb_dom_plants"/>
</dbReference>
<evidence type="ECO:0000256" key="4">
    <source>
        <dbReference type="ARBA" id="ARBA00023163"/>
    </source>
</evidence>
<dbReference type="PANTHER" id="PTHR12802:SF175">
    <property type="entry name" value="PROTEIN REVEILLE 2"/>
    <property type="match status" value="1"/>
</dbReference>
<dbReference type="GO" id="GO:0005634">
    <property type="term" value="C:nucleus"/>
    <property type="evidence" value="ECO:0007669"/>
    <property type="project" value="UniProtKB-SubCell"/>
</dbReference>
<evidence type="ECO:0000256" key="6">
    <source>
        <dbReference type="SAM" id="MobiDB-lite"/>
    </source>
</evidence>
<dbReference type="PROSITE" id="PS51293">
    <property type="entry name" value="SANT"/>
    <property type="match status" value="1"/>
</dbReference>
<evidence type="ECO:0000256" key="5">
    <source>
        <dbReference type="ARBA" id="ARBA00023242"/>
    </source>
</evidence>
<dbReference type="GeneID" id="113710448"/>
<evidence type="ECO:0000313" key="10">
    <source>
        <dbReference type="Proteomes" id="UP001652660"/>
    </source>
</evidence>
<dbReference type="InterPro" id="IPR001005">
    <property type="entry name" value="SANT/Myb"/>
</dbReference>
<dbReference type="GO" id="GO:0003677">
    <property type="term" value="F:DNA binding"/>
    <property type="evidence" value="ECO:0007669"/>
    <property type="project" value="UniProtKB-KW"/>
</dbReference>
<dbReference type="RefSeq" id="XP_027089260.2">
    <property type="nucleotide sequence ID" value="XM_027233459.2"/>
</dbReference>
<evidence type="ECO:0000256" key="1">
    <source>
        <dbReference type="ARBA" id="ARBA00004123"/>
    </source>
</evidence>
<dbReference type="CDD" id="cd00167">
    <property type="entry name" value="SANT"/>
    <property type="match status" value="1"/>
</dbReference>
<evidence type="ECO:0000259" key="9">
    <source>
        <dbReference type="PROSITE" id="PS51294"/>
    </source>
</evidence>
<proteinExistence type="predicted"/>
<sequence>MVAEAPDLIEGTSHDVSLGMRAHLETTAAQTQALTEMGNGYALKVRKPYTIKKQREKWTEEEHQRFLEALKLYGRAWRQIEEHVGTKTAIQIRSHAQKFFAKVARDSNECEGSLNPIEIPPPRPKKKPAHPYPRKVTDVTKTTLDDPHQPEQAPPFKRSGEERNSRSPTSVLSALGSDTSGSPSSEPQRSHLSPVSYTTDDAHSAIVQLTENDNECMTSDSSVEEEKEYGHAILLATSATQDDESAMELDLLTFGRACPAEDPAFEQAPATIKLFGRTVEIKENQKLSSSAPENSELSPSHSMKEKLDIRNGRHMIGSAENTIDSQVNLSLVPSCITPVACLVPQYAVSEDFGQLGSIPHMIPMWTWSHGPLLPNLSLSNQTAIENFGNNPYKGAVKNEESQREISLTGSNDGLVTAAKRGQKIFNAIQSKNLGNVERQRSTKGFVPYKRCLAERDATSSLVAAEEREGQRARICS</sequence>
<accession>A0A6P6UEP6</accession>
<feature type="compositionally biased region" description="Basic residues" evidence="6">
    <location>
        <begin position="123"/>
        <end position="133"/>
    </location>
</feature>
<protein>
    <submittedName>
        <fullName evidence="11">Protein REVEILLE 7-like isoform X1</fullName>
    </submittedName>
</protein>
<reference evidence="10" key="1">
    <citation type="journal article" date="2025" name="Foods">
        <title>Unveiling the Microbial Signatures of Arabica Coffee Cherries: Insights into Ripeness Specific Diversity, Functional Traits, and Implications for Quality and Safety.</title>
        <authorList>
            <consortium name="RefSeq"/>
            <person name="Tenea G.N."/>
            <person name="Cifuentes V."/>
            <person name="Reyes P."/>
            <person name="Cevallos-Vallejos M."/>
        </authorList>
    </citation>
    <scope>NUCLEOTIDE SEQUENCE [LARGE SCALE GENOMIC DNA]</scope>
</reference>
<feature type="compositionally biased region" description="Basic and acidic residues" evidence="6">
    <location>
        <begin position="135"/>
        <end position="149"/>
    </location>
</feature>
<dbReference type="AlphaFoldDB" id="A0A6P6UEP6"/>
<dbReference type="InterPro" id="IPR017930">
    <property type="entry name" value="Myb_dom"/>
</dbReference>
<dbReference type="OrthoDB" id="118550at2759"/>
<dbReference type="SUPFAM" id="SSF46689">
    <property type="entry name" value="Homeodomain-like"/>
    <property type="match status" value="1"/>
</dbReference>
<dbReference type="PANTHER" id="PTHR12802">
    <property type="entry name" value="SWI/SNF COMPLEX-RELATED"/>
    <property type="match status" value="1"/>
</dbReference>
<keyword evidence="3" id="KW-0238">DNA-binding</keyword>
<gene>
    <name evidence="11" type="primary">LOC113710448</name>
</gene>
<dbReference type="PROSITE" id="PS50090">
    <property type="entry name" value="MYB_LIKE"/>
    <property type="match status" value="1"/>
</dbReference>
<name>A0A6P6UEP6_COFAR</name>
<feature type="domain" description="SANT" evidence="8">
    <location>
        <begin position="53"/>
        <end position="104"/>
    </location>
</feature>
<dbReference type="InterPro" id="IPR009057">
    <property type="entry name" value="Homeodomain-like_sf"/>
</dbReference>
<keyword evidence="10" id="KW-1185">Reference proteome</keyword>
<keyword evidence="5" id="KW-0539">Nucleus</keyword>
<dbReference type="Proteomes" id="UP001652660">
    <property type="component" value="Chromosome 4c"/>
</dbReference>
<evidence type="ECO:0000256" key="3">
    <source>
        <dbReference type="ARBA" id="ARBA00023125"/>
    </source>
</evidence>
<evidence type="ECO:0000259" key="7">
    <source>
        <dbReference type="PROSITE" id="PS50090"/>
    </source>
</evidence>
<evidence type="ECO:0000256" key="2">
    <source>
        <dbReference type="ARBA" id="ARBA00023015"/>
    </source>
</evidence>
<organism evidence="10 11">
    <name type="scientific">Coffea arabica</name>
    <name type="common">Arabian coffee</name>
    <dbReference type="NCBI Taxonomy" id="13443"/>
    <lineage>
        <taxon>Eukaryota</taxon>
        <taxon>Viridiplantae</taxon>
        <taxon>Streptophyta</taxon>
        <taxon>Embryophyta</taxon>
        <taxon>Tracheophyta</taxon>
        <taxon>Spermatophyta</taxon>
        <taxon>Magnoliopsida</taxon>
        <taxon>eudicotyledons</taxon>
        <taxon>Gunneridae</taxon>
        <taxon>Pentapetalae</taxon>
        <taxon>asterids</taxon>
        <taxon>lamiids</taxon>
        <taxon>Gentianales</taxon>
        <taxon>Rubiaceae</taxon>
        <taxon>Ixoroideae</taxon>
        <taxon>Gardenieae complex</taxon>
        <taxon>Bertiereae - Coffeeae clade</taxon>
        <taxon>Coffeeae</taxon>
        <taxon>Coffea</taxon>
    </lineage>
</organism>
<dbReference type="PROSITE" id="PS51294">
    <property type="entry name" value="HTH_MYB"/>
    <property type="match status" value="1"/>
</dbReference>
<dbReference type="SMART" id="SM00717">
    <property type="entry name" value="SANT"/>
    <property type="match status" value="1"/>
</dbReference>
<dbReference type="NCBIfam" id="TIGR01557">
    <property type="entry name" value="myb_SHAQKYF"/>
    <property type="match status" value="1"/>
</dbReference>
<feature type="compositionally biased region" description="Polar residues" evidence="6">
    <location>
        <begin position="166"/>
        <end position="199"/>
    </location>
</feature>
<dbReference type="GO" id="GO:0010468">
    <property type="term" value="P:regulation of gene expression"/>
    <property type="evidence" value="ECO:0007669"/>
    <property type="project" value="UniProtKB-ARBA"/>
</dbReference>
<reference evidence="11" key="2">
    <citation type="submission" date="2025-08" db="UniProtKB">
        <authorList>
            <consortium name="RefSeq"/>
        </authorList>
    </citation>
    <scope>IDENTIFICATION</scope>
    <source>
        <tissue evidence="11">Leaves</tissue>
    </source>
</reference>
<dbReference type="Gene3D" id="1.10.10.60">
    <property type="entry name" value="Homeodomain-like"/>
    <property type="match status" value="1"/>
</dbReference>
<keyword evidence="2" id="KW-0805">Transcription regulation</keyword>
<dbReference type="Pfam" id="PF00249">
    <property type="entry name" value="Myb_DNA-binding"/>
    <property type="match status" value="1"/>
</dbReference>
<feature type="domain" description="HTH myb-type" evidence="9">
    <location>
        <begin position="50"/>
        <end position="104"/>
    </location>
</feature>
<feature type="domain" description="Myb-like" evidence="7">
    <location>
        <begin position="50"/>
        <end position="100"/>
    </location>
</feature>
<keyword evidence="4" id="KW-0804">Transcription</keyword>
<evidence type="ECO:0000313" key="11">
    <source>
        <dbReference type="RefSeq" id="XP_027089260.2"/>
    </source>
</evidence>
<evidence type="ECO:0000259" key="8">
    <source>
        <dbReference type="PROSITE" id="PS51293"/>
    </source>
</evidence>